<feature type="signal peptide" evidence="1">
    <location>
        <begin position="1"/>
        <end position="19"/>
    </location>
</feature>
<reference evidence="2 3" key="1">
    <citation type="submission" date="2015-10" db="EMBL/GenBank/DDBJ databases">
        <title>Draft genome sequence of Novosphingobium fuchskuhlense DSM 25065 isolated from a surface water sample of the southwest basin of Lake Grosse Fuchskuhle.</title>
        <authorList>
            <person name="Ruckert C."/>
            <person name="Winkler A."/>
            <person name="Glaeser J."/>
            <person name="Grossart H.-P."/>
            <person name="Kalinowski J."/>
            <person name="Glaeser S."/>
        </authorList>
    </citation>
    <scope>NUCLEOTIDE SEQUENCE [LARGE SCALE GENOMIC DNA]</scope>
    <source>
        <strain evidence="2 3">FNE08-7</strain>
    </source>
</reference>
<evidence type="ECO:0000313" key="2">
    <source>
        <dbReference type="EMBL" id="KUR71025.1"/>
    </source>
</evidence>
<dbReference type="AlphaFoldDB" id="A0A117UUD8"/>
<gene>
    <name evidence="2" type="ORF">AQZ52_10005</name>
</gene>
<organism evidence="2 3">
    <name type="scientific">Novosphingobium fuchskuhlense</name>
    <dbReference type="NCBI Taxonomy" id="1117702"/>
    <lineage>
        <taxon>Bacteria</taxon>
        <taxon>Pseudomonadati</taxon>
        <taxon>Pseudomonadota</taxon>
        <taxon>Alphaproteobacteria</taxon>
        <taxon>Sphingomonadales</taxon>
        <taxon>Sphingomonadaceae</taxon>
        <taxon>Novosphingobium</taxon>
    </lineage>
</organism>
<dbReference type="EMBL" id="LLZS01000007">
    <property type="protein sequence ID" value="KUR71025.1"/>
    <property type="molecule type" value="Genomic_DNA"/>
</dbReference>
<dbReference type="OrthoDB" id="7504757at2"/>
<accession>A0A117UUD8</accession>
<evidence type="ECO:0000313" key="3">
    <source>
        <dbReference type="Proteomes" id="UP000058012"/>
    </source>
</evidence>
<dbReference type="PROSITE" id="PS51257">
    <property type="entry name" value="PROKAR_LIPOPROTEIN"/>
    <property type="match status" value="1"/>
</dbReference>
<protein>
    <recommendedName>
        <fullName evidence="4">Lipoprotein</fullName>
    </recommendedName>
</protein>
<comment type="caution">
    <text evidence="2">The sequence shown here is derived from an EMBL/GenBank/DDBJ whole genome shotgun (WGS) entry which is preliminary data.</text>
</comment>
<name>A0A117UUD8_9SPHN</name>
<dbReference type="Proteomes" id="UP000058012">
    <property type="component" value="Unassembled WGS sequence"/>
</dbReference>
<evidence type="ECO:0000256" key="1">
    <source>
        <dbReference type="SAM" id="SignalP"/>
    </source>
</evidence>
<sequence>MRRLALASVLLLAACGAPAPPPPPPASTVQPEPITYPDIKDNALYGAGCNFTPEGGGMSALVLAQEGEAIIKVKGKIERIPADKKSQILPETARTHYVGPNRILLLAPLPDAKPLENGVVKTLATSLTIMDPQGRIQFFAKGVVQCKPM</sequence>
<dbReference type="STRING" id="1117702.AQZ52_10005"/>
<keyword evidence="3" id="KW-1185">Reference proteome</keyword>
<keyword evidence="1" id="KW-0732">Signal</keyword>
<evidence type="ECO:0008006" key="4">
    <source>
        <dbReference type="Google" id="ProtNLM"/>
    </source>
</evidence>
<dbReference type="RefSeq" id="WP_067909942.1">
    <property type="nucleotide sequence ID" value="NZ_KQ954245.1"/>
</dbReference>
<proteinExistence type="predicted"/>
<feature type="chain" id="PRO_5007156971" description="Lipoprotein" evidence="1">
    <location>
        <begin position="20"/>
        <end position="149"/>
    </location>
</feature>